<evidence type="ECO:0000313" key="1">
    <source>
        <dbReference type="EMBL" id="THG07443.1"/>
    </source>
</evidence>
<gene>
    <name evidence="1" type="ORF">TEA_023985</name>
</gene>
<reference evidence="1 2" key="1">
    <citation type="journal article" date="2018" name="Proc. Natl. Acad. Sci. U.S.A.">
        <title>Draft genome sequence of Camellia sinensis var. sinensis provides insights into the evolution of the tea genome and tea quality.</title>
        <authorList>
            <person name="Wei C."/>
            <person name="Yang H."/>
            <person name="Wang S."/>
            <person name="Zhao J."/>
            <person name="Liu C."/>
            <person name="Gao L."/>
            <person name="Xia E."/>
            <person name="Lu Y."/>
            <person name="Tai Y."/>
            <person name="She G."/>
            <person name="Sun J."/>
            <person name="Cao H."/>
            <person name="Tong W."/>
            <person name="Gao Q."/>
            <person name="Li Y."/>
            <person name="Deng W."/>
            <person name="Jiang X."/>
            <person name="Wang W."/>
            <person name="Chen Q."/>
            <person name="Zhang S."/>
            <person name="Li H."/>
            <person name="Wu J."/>
            <person name="Wang P."/>
            <person name="Li P."/>
            <person name="Shi C."/>
            <person name="Zheng F."/>
            <person name="Jian J."/>
            <person name="Huang B."/>
            <person name="Shan D."/>
            <person name="Shi M."/>
            <person name="Fang C."/>
            <person name="Yue Y."/>
            <person name="Li F."/>
            <person name="Li D."/>
            <person name="Wei S."/>
            <person name="Han B."/>
            <person name="Jiang C."/>
            <person name="Yin Y."/>
            <person name="Xia T."/>
            <person name="Zhang Z."/>
            <person name="Bennetzen J.L."/>
            <person name="Zhao S."/>
            <person name="Wan X."/>
        </authorList>
    </citation>
    <scope>NUCLEOTIDE SEQUENCE [LARGE SCALE GENOMIC DNA]</scope>
    <source>
        <strain evidence="2">cv. Shuchazao</strain>
        <tissue evidence="1">Leaf</tissue>
    </source>
</reference>
<proteinExistence type="predicted"/>
<accession>A0A4S4DVS5</accession>
<sequence length="167" mass="19809">MPRKRSSPIFQKLSNLSKISIFIAKMKKPIIPKLIFLKKSRKLKKFNLLQHYNYGYMQEYQFSPSSTSLIHYHRKPFKKSKHRDIYSNFFLFKCLGRLKNGGGGHGEFELEVLPNIEDAVASRELSELSESGCEEDSVDERAERFIERFYEEMRMQRQESVLRLMEC</sequence>
<evidence type="ECO:0008006" key="3">
    <source>
        <dbReference type="Google" id="ProtNLM"/>
    </source>
</evidence>
<dbReference type="AlphaFoldDB" id="A0A4S4DVS5"/>
<evidence type="ECO:0000313" key="2">
    <source>
        <dbReference type="Proteomes" id="UP000306102"/>
    </source>
</evidence>
<dbReference type="Pfam" id="PF05553">
    <property type="entry name" value="DUF761"/>
    <property type="match status" value="1"/>
</dbReference>
<dbReference type="PANTHER" id="PTHR33265:SF10">
    <property type="entry name" value="OS01G0133200 PROTEIN"/>
    <property type="match status" value="1"/>
</dbReference>
<dbReference type="PANTHER" id="PTHR33265">
    <property type="entry name" value="AVR9/CF-9 RAPIDLY ELICITED PROTEIN-RELATED"/>
    <property type="match status" value="1"/>
</dbReference>
<organism evidence="1 2">
    <name type="scientific">Camellia sinensis var. sinensis</name>
    <name type="common">China tea</name>
    <dbReference type="NCBI Taxonomy" id="542762"/>
    <lineage>
        <taxon>Eukaryota</taxon>
        <taxon>Viridiplantae</taxon>
        <taxon>Streptophyta</taxon>
        <taxon>Embryophyta</taxon>
        <taxon>Tracheophyta</taxon>
        <taxon>Spermatophyta</taxon>
        <taxon>Magnoliopsida</taxon>
        <taxon>eudicotyledons</taxon>
        <taxon>Gunneridae</taxon>
        <taxon>Pentapetalae</taxon>
        <taxon>asterids</taxon>
        <taxon>Ericales</taxon>
        <taxon>Theaceae</taxon>
        <taxon>Camellia</taxon>
    </lineage>
</organism>
<keyword evidence="2" id="KW-1185">Reference proteome</keyword>
<dbReference type="Proteomes" id="UP000306102">
    <property type="component" value="Unassembled WGS sequence"/>
</dbReference>
<dbReference type="InterPro" id="IPR008480">
    <property type="entry name" value="DUF761_pln"/>
</dbReference>
<comment type="caution">
    <text evidence="1">The sequence shown here is derived from an EMBL/GenBank/DDBJ whole genome shotgun (WGS) entry which is preliminary data.</text>
</comment>
<dbReference type="EMBL" id="SDRB02009976">
    <property type="protein sequence ID" value="THG07443.1"/>
    <property type="molecule type" value="Genomic_DNA"/>
</dbReference>
<name>A0A4S4DVS5_CAMSN</name>
<protein>
    <recommendedName>
        <fullName evidence="3">Cotton fiber protein</fullName>
    </recommendedName>
</protein>